<evidence type="ECO:0000313" key="2">
    <source>
        <dbReference type="Proteomes" id="UP000003586"/>
    </source>
</evidence>
<evidence type="ECO:0000313" key="1">
    <source>
        <dbReference type="EMBL" id="AHF17406.1"/>
    </source>
</evidence>
<gene>
    <name evidence="1" type="ORF">NIASO_06920</name>
</gene>
<dbReference type="EMBL" id="CP007035">
    <property type="protein sequence ID" value="AHF17406.1"/>
    <property type="molecule type" value="Genomic_DNA"/>
</dbReference>
<sequence>MHRQAGQQETVFPATFIDPVGKVPEVKHTKNCSVKLFHFKIINVHLLLILQMRPDYPYKVFSDKRVNYVLLVESLAIDRG</sequence>
<protein>
    <submittedName>
        <fullName evidence="1">Uncharacterized protein</fullName>
    </submittedName>
</protein>
<name>W0F7S9_9BACT</name>
<accession>W0F7S9</accession>
<keyword evidence="2" id="KW-1185">Reference proteome</keyword>
<organism evidence="1 2">
    <name type="scientific">Niabella soli DSM 19437</name>
    <dbReference type="NCBI Taxonomy" id="929713"/>
    <lineage>
        <taxon>Bacteria</taxon>
        <taxon>Pseudomonadati</taxon>
        <taxon>Bacteroidota</taxon>
        <taxon>Chitinophagia</taxon>
        <taxon>Chitinophagales</taxon>
        <taxon>Chitinophagaceae</taxon>
        <taxon>Niabella</taxon>
    </lineage>
</organism>
<dbReference type="AlphaFoldDB" id="W0F7S9"/>
<reference evidence="1 2" key="1">
    <citation type="submission" date="2013-12" db="EMBL/GenBank/DDBJ databases">
        <authorList>
            <consortium name="DOE Joint Genome Institute"/>
            <person name="Eisen J."/>
            <person name="Huntemann M."/>
            <person name="Han J."/>
            <person name="Chen A."/>
            <person name="Kyrpides N."/>
            <person name="Mavromatis K."/>
            <person name="Markowitz V."/>
            <person name="Palaniappan K."/>
            <person name="Ivanova N."/>
            <person name="Schaumberg A."/>
            <person name="Pati A."/>
            <person name="Liolios K."/>
            <person name="Nordberg H.P."/>
            <person name="Cantor M.N."/>
            <person name="Hua S.X."/>
            <person name="Woyke T."/>
        </authorList>
    </citation>
    <scope>NUCLEOTIDE SEQUENCE [LARGE SCALE GENOMIC DNA]</scope>
    <source>
        <strain evidence="2">DSM 19437</strain>
    </source>
</reference>
<dbReference type="HOGENOM" id="CLU_2586105_0_0_10"/>
<dbReference type="Proteomes" id="UP000003586">
    <property type="component" value="Chromosome"/>
</dbReference>
<proteinExistence type="predicted"/>
<dbReference type="STRING" id="929713.NIASO_06920"/>
<dbReference type="KEGG" id="nso:NIASO_06920"/>